<dbReference type="InterPro" id="IPR001315">
    <property type="entry name" value="CARD"/>
</dbReference>
<dbReference type="Proteomes" id="UP000515150">
    <property type="component" value="Chromosome 12"/>
</dbReference>
<reference evidence="7" key="1">
    <citation type="submission" date="2025-08" db="UniProtKB">
        <authorList>
            <consortium name="RefSeq"/>
        </authorList>
    </citation>
    <scope>IDENTIFICATION</scope>
</reference>
<dbReference type="Pfam" id="PF00619">
    <property type="entry name" value="CARD"/>
    <property type="match status" value="1"/>
</dbReference>
<dbReference type="Gene3D" id="1.10.533.10">
    <property type="entry name" value="Death Domain, Fas"/>
    <property type="match status" value="1"/>
</dbReference>
<evidence type="ECO:0000259" key="5">
    <source>
        <dbReference type="PROSITE" id="PS51830"/>
    </source>
</evidence>
<dbReference type="PROSITE" id="PS50209">
    <property type="entry name" value="CARD"/>
    <property type="match status" value="1"/>
</dbReference>
<dbReference type="InterPro" id="IPR011029">
    <property type="entry name" value="DEATH-like_dom_sf"/>
</dbReference>
<protein>
    <submittedName>
        <fullName evidence="7">Uncharacterized protein LOC129604967</fullName>
    </submittedName>
</protein>
<accession>A0A9W2Y6K5</accession>
<organism evidence="6 7">
    <name type="scientific">Betta splendens</name>
    <name type="common">Siamese fighting fish</name>
    <dbReference type="NCBI Taxonomy" id="158456"/>
    <lineage>
        <taxon>Eukaryota</taxon>
        <taxon>Metazoa</taxon>
        <taxon>Chordata</taxon>
        <taxon>Craniata</taxon>
        <taxon>Vertebrata</taxon>
        <taxon>Euteleostomi</taxon>
        <taxon>Actinopterygii</taxon>
        <taxon>Neopterygii</taxon>
        <taxon>Teleostei</taxon>
        <taxon>Neoteleostei</taxon>
        <taxon>Acanthomorphata</taxon>
        <taxon>Anabantaria</taxon>
        <taxon>Anabantiformes</taxon>
        <taxon>Anabantoidei</taxon>
        <taxon>Osphronemidae</taxon>
        <taxon>Betta</taxon>
    </lineage>
</organism>
<evidence type="ECO:0000313" key="7">
    <source>
        <dbReference type="RefSeq" id="XP_055369648.1"/>
    </source>
</evidence>
<feature type="region of interest" description="Disordered" evidence="3">
    <location>
        <begin position="96"/>
        <end position="129"/>
    </location>
</feature>
<dbReference type="GO" id="GO:0042981">
    <property type="term" value="P:regulation of apoptotic process"/>
    <property type="evidence" value="ECO:0007669"/>
    <property type="project" value="InterPro"/>
</dbReference>
<dbReference type="GeneID" id="129604967"/>
<dbReference type="KEGG" id="bspl:129604967"/>
<dbReference type="GO" id="GO:0005829">
    <property type="term" value="C:cytosol"/>
    <property type="evidence" value="ECO:0007669"/>
    <property type="project" value="UniProtKB-SubCell"/>
</dbReference>
<feature type="domain" description="CARD" evidence="4">
    <location>
        <begin position="130"/>
        <end position="221"/>
    </location>
</feature>
<comment type="subcellular location">
    <subcellularLocation>
        <location evidence="1">Cytoplasm</location>
        <location evidence="1">Cytosol</location>
    </subcellularLocation>
</comment>
<name>A0A9W2Y6K5_BETSP</name>
<gene>
    <name evidence="7" type="primary">LOC129604967</name>
</gene>
<dbReference type="PROSITE" id="PS51830">
    <property type="entry name" value="FIIND"/>
    <property type="match status" value="1"/>
</dbReference>
<dbReference type="Pfam" id="PF23679">
    <property type="entry name" value="UPA-FIIND"/>
    <property type="match status" value="1"/>
</dbReference>
<dbReference type="AlphaFoldDB" id="A0A9W2Y6K5"/>
<evidence type="ECO:0000256" key="3">
    <source>
        <dbReference type="SAM" id="MobiDB-lite"/>
    </source>
</evidence>
<feature type="domain" description="FIIND" evidence="5">
    <location>
        <begin position="1"/>
        <end position="100"/>
    </location>
</feature>
<sequence>MDKLFIDQHEDAEHIVTTSSCLLSKGHTYSLHCPEASRVQPAASQFKNNYGPNYHPAFEIRLSVSTEEAAVTILGQKKTPVWSYHAELTGLSSASRSGLSVSSSATEPDSVHERGGSGPSGQTPPGPVILQGEEEKKLFSVRREFINRVSDSTVQRLLDRLLEIKVINNQEMVSLEEMPKKKKAGALIDMVLGKGNAACKILFESLCVLDPFLSETLELKQK</sequence>
<feature type="compositionally biased region" description="Low complexity" evidence="3">
    <location>
        <begin position="96"/>
        <end position="105"/>
    </location>
</feature>
<dbReference type="OrthoDB" id="8891580at2759"/>
<evidence type="ECO:0000259" key="4">
    <source>
        <dbReference type="PROSITE" id="PS50209"/>
    </source>
</evidence>
<dbReference type="InterPro" id="IPR025307">
    <property type="entry name" value="FIIND_dom"/>
</dbReference>
<keyword evidence="2" id="KW-0963">Cytoplasm</keyword>
<dbReference type="SUPFAM" id="SSF47986">
    <property type="entry name" value="DEATH domain"/>
    <property type="match status" value="1"/>
</dbReference>
<proteinExistence type="predicted"/>
<evidence type="ECO:0000256" key="1">
    <source>
        <dbReference type="ARBA" id="ARBA00004514"/>
    </source>
</evidence>
<evidence type="ECO:0000313" key="6">
    <source>
        <dbReference type="Proteomes" id="UP000515150"/>
    </source>
</evidence>
<dbReference type="RefSeq" id="XP_055369648.1">
    <property type="nucleotide sequence ID" value="XM_055513673.1"/>
</dbReference>
<keyword evidence="6" id="KW-1185">Reference proteome</keyword>
<evidence type="ECO:0000256" key="2">
    <source>
        <dbReference type="ARBA" id="ARBA00022490"/>
    </source>
</evidence>